<evidence type="ECO:0000256" key="1">
    <source>
        <dbReference type="ARBA" id="ARBA00004382"/>
    </source>
</evidence>
<dbReference type="InterPro" id="IPR027304">
    <property type="entry name" value="Trigger_fact/SurA_dom_sf"/>
</dbReference>
<dbReference type="Pfam" id="PF00639">
    <property type="entry name" value="Rotamase"/>
    <property type="match status" value="1"/>
</dbReference>
<dbReference type="Pfam" id="PF13624">
    <property type="entry name" value="SurA_N_3"/>
    <property type="match status" value="1"/>
</dbReference>
<dbReference type="InterPro" id="IPR046357">
    <property type="entry name" value="PPIase_dom_sf"/>
</dbReference>
<dbReference type="PROSITE" id="PS01096">
    <property type="entry name" value="PPIC_PPIASE_1"/>
    <property type="match status" value="1"/>
</dbReference>
<comment type="subcellular location">
    <subcellularLocation>
        <location evidence="1">Cell inner membrane</location>
        <topology evidence="1">Single-pass type II membrane protein</topology>
        <orientation evidence="1">Periplasmic side</orientation>
    </subcellularLocation>
</comment>
<dbReference type="PANTHER" id="PTHR47529">
    <property type="entry name" value="PEPTIDYL-PROLYL CIS-TRANS ISOMERASE D"/>
    <property type="match status" value="1"/>
</dbReference>
<keyword evidence="12" id="KW-0175">Coiled coil</keyword>
<protein>
    <recommendedName>
        <fullName evidence="9">Periplasmic chaperone PpiD</fullName>
    </recommendedName>
    <alternativeName>
        <fullName evidence="10">Periplasmic folding chaperone</fullName>
    </alternativeName>
</protein>
<evidence type="ECO:0000256" key="13">
    <source>
        <dbReference type="SAM" id="Phobius"/>
    </source>
</evidence>
<keyword evidence="3" id="KW-0997">Cell inner membrane</keyword>
<evidence type="ECO:0000256" key="2">
    <source>
        <dbReference type="ARBA" id="ARBA00022475"/>
    </source>
</evidence>
<dbReference type="Gene3D" id="1.10.4030.10">
    <property type="entry name" value="Porin chaperone SurA, peptide-binding domain"/>
    <property type="match status" value="1"/>
</dbReference>
<evidence type="ECO:0000256" key="4">
    <source>
        <dbReference type="ARBA" id="ARBA00022692"/>
    </source>
</evidence>
<organism evidence="15 16">
    <name type="scientific">Aquipseudomonas alcaligenes</name>
    <name type="common">Pseudomonas alcaligenes</name>
    <dbReference type="NCBI Taxonomy" id="43263"/>
    <lineage>
        <taxon>Bacteria</taxon>
        <taxon>Pseudomonadati</taxon>
        <taxon>Pseudomonadota</taxon>
        <taxon>Gammaproteobacteria</taxon>
        <taxon>Pseudomonadales</taxon>
        <taxon>Pseudomonadaceae</taxon>
        <taxon>Aquipseudomonas</taxon>
    </lineage>
</organism>
<dbReference type="SUPFAM" id="SSF109998">
    <property type="entry name" value="Triger factor/SurA peptide-binding domain-like"/>
    <property type="match status" value="1"/>
</dbReference>
<dbReference type="InterPro" id="IPR023058">
    <property type="entry name" value="PPIase_PpiC_CS"/>
</dbReference>
<dbReference type="InterPro" id="IPR052029">
    <property type="entry name" value="PpiD_chaperone"/>
</dbReference>
<evidence type="ECO:0000259" key="14">
    <source>
        <dbReference type="PROSITE" id="PS50198"/>
    </source>
</evidence>
<evidence type="ECO:0000256" key="12">
    <source>
        <dbReference type="SAM" id="Coils"/>
    </source>
</evidence>
<evidence type="ECO:0000313" key="16">
    <source>
        <dbReference type="Proteomes" id="UP000321110"/>
    </source>
</evidence>
<feature type="transmembrane region" description="Helical" evidence="13">
    <location>
        <begin position="12"/>
        <end position="34"/>
    </location>
</feature>
<reference evidence="15 16" key="1">
    <citation type="submission" date="2018-09" db="EMBL/GenBank/DDBJ databases">
        <title>Metagenome Assembled Genomes from an Advanced Water Purification Facility.</title>
        <authorList>
            <person name="Stamps B.W."/>
            <person name="Spear J.R."/>
        </authorList>
    </citation>
    <scope>NUCLEOTIDE SEQUENCE [LARGE SCALE GENOMIC DNA]</scope>
    <source>
        <strain evidence="15">Bin_52_1</strain>
    </source>
</reference>
<keyword evidence="4 13" id="KW-0812">Transmembrane</keyword>
<dbReference type="PROSITE" id="PS50198">
    <property type="entry name" value="PPIC_PPIASE_2"/>
    <property type="match status" value="1"/>
</dbReference>
<sequence length="617" mass="67862">MLQNIRDNSQGWIAKTIIGVIVVLMALTGFDAIIQSTSNSQNAADVNGEKITQSSLNAAVDMQRRQLIQQFGKDFDASLLDDKLLRQASLDSLIDRTLLLQGAKEAGMGFSDASLDQLILQTPAFQVDGKFNAARFDQILQQQGMGRMEFRERLKQDVLVSQLQASLAASNFVTDAELENFVRLDKQTRDFASQTIHIDTKSVDISDDELKAYYDEHKDQYMSPEQVVVEYVELRKESFFAQAEASDEELQALYQKEIANLAEQRRAAHILLEVNDKLSDEQAKAKLAEVAERLKQGEDFAKLAEEVSQDPGSASNGGDLGFAGPGVYDPEFEKSLYALKKDEVSAPVRSSFGWHLIKLLDVQAPEVPSFDSLKAKLEREVKAQQVEQRFVEAAKELEEASFEASDLAQPAQELGLQVQTSGAFGREGGEGVAANRQVVQAAFSPEVLEDGANSGAIELDPDTTLVLRVKEHKKPTLLPLEEVSAGIRDTLSRKKASEAAKAEGEALLAQLRDGGASGKDWKVVEAATRSQEGVEPEVLQALFRMAKPEDGKSSFAGLTLNNGDYVVLRLDGVGQAKAELSAEEKTSYRRFLASRAGQQDFAAYREQLKESADIERF</sequence>
<gene>
    <name evidence="15" type="ORF">E6Q69_16645</name>
</gene>
<dbReference type="SUPFAM" id="SSF54534">
    <property type="entry name" value="FKBP-like"/>
    <property type="match status" value="1"/>
</dbReference>
<evidence type="ECO:0000256" key="3">
    <source>
        <dbReference type="ARBA" id="ARBA00022519"/>
    </source>
</evidence>
<dbReference type="GO" id="GO:0005886">
    <property type="term" value="C:plasma membrane"/>
    <property type="evidence" value="ECO:0007669"/>
    <property type="project" value="UniProtKB-SubCell"/>
</dbReference>
<name>A0A5C7VS89_AQUAC</name>
<keyword evidence="11" id="KW-0697">Rotamase</keyword>
<evidence type="ECO:0000256" key="6">
    <source>
        <dbReference type="ARBA" id="ARBA00023136"/>
    </source>
</evidence>
<accession>A0A5C7VS89</accession>
<dbReference type="AlphaFoldDB" id="A0A5C7VS89"/>
<evidence type="ECO:0000256" key="10">
    <source>
        <dbReference type="ARBA" id="ARBA00042775"/>
    </source>
</evidence>
<evidence type="ECO:0000256" key="9">
    <source>
        <dbReference type="ARBA" id="ARBA00040743"/>
    </source>
</evidence>
<evidence type="ECO:0000256" key="5">
    <source>
        <dbReference type="ARBA" id="ARBA00022989"/>
    </source>
</evidence>
<evidence type="ECO:0000256" key="7">
    <source>
        <dbReference type="ARBA" id="ARBA00023186"/>
    </source>
</evidence>
<keyword evidence="2" id="KW-1003">Cell membrane</keyword>
<comment type="similarity">
    <text evidence="8">Belongs to the PpiD chaperone family.</text>
</comment>
<evidence type="ECO:0000256" key="11">
    <source>
        <dbReference type="PROSITE-ProRule" id="PRU00278"/>
    </source>
</evidence>
<keyword evidence="7" id="KW-0143">Chaperone</keyword>
<evidence type="ECO:0000256" key="8">
    <source>
        <dbReference type="ARBA" id="ARBA00038408"/>
    </source>
</evidence>
<dbReference type="GO" id="GO:0003755">
    <property type="term" value="F:peptidyl-prolyl cis-trans isomerase activity"/>
    <property type="evidence" value="ECO:0007669"/>
    <property type="project" value="UniProtKB-KW"/>
</dbReference>
<feature type="domain" description="PpiC" evidence="14">
    <location>
        <begin position="262"/>
        <end position="361"/>
    </location>
</feature>
<dbReference type="PANTHER" id="PTHR47529:SF1">
    <property type="entry name" value="PERIPLASMIC CHAPERONE PPID"/>
    <property type="match status" value="1"/>
</dbReference>
<dbReference type="EMBL" id="SSFO01000280">
    <property type="protein sequence ID" value="TXI28271.1"/>
    <property type="molecule type" value="Genomic_DNA"/>
</dbReference>
<feature type="coiled-coil region" evidence="12">
    <location>
        <begin position="374"/>
        <end position="403"/>
    </location>
</feature>
<dbReference type="InterPro" id="IPR000297">
    <property type="entry name" value="PPIase_PpiC"/>
</dbReference>
<comment type="caution">
    <text evidence="15">The sequence shown here is derived from an EMBL/GenBank/DDBJ whole genome shotgun (WGS) entry which is preliminary data.</text>
</comment>
<dbReference type="Gene3D" id="3.10.50.40">
    <property type="match status" value="1"/>
</dbReference>
<dbReference type="Proteomes" id="UP000321110">
    <property type="component" value="Unassembled WGS sequence"/>
</dbReference>
<keyword evidence="5 13" id="KW-1133">Transmembrane helix</keyword>
<keyword evidence="11 15" id="KW-0413">Isomerase</keyword>
<keyword evidence="6 13" id="KW-0472">Membrane</keyword>
<evidence type="ECO:0000313" key="15">
    <source>
        <dbReference type="EMBL" id="TXI28271.1"/>
    </source>
</evidence>
<proteinExistence type="inferred from homology"/>